<dbReference type="AlphaFoldDB" id="A0A3E0WIT5"/>
<name>A0A3E0WIT5_9BACI</name>
<gene>
    <name evidence="2" type="ORF">CAI16_18955</name>
</gene>
<feature type="transmembrane region" description="Helical" evidence="1">
    <location>
        <begin position="192"/>
        <end position="211"/>
    </location>
</feature>
<protein>
    <recommendedName>
        <fullName evidence="4">Permease</fullName>
    </recommendedName>
</protein>
<reference evidence="2 3" key="1">
    <citation type="submission" date="2017-05" db="EMBL/GenBank/DDBJ databases">
        <title>Virgibacillus sp. AK90 isolated from a saltern of Kakinada, India.</title>
        <authorList>
            <person name="Gupta V."/>
            <person name="Sidhu C."/>
            <person name="Korpole S."/>
            <person name="Pinnaka A.K."/>
        </authorList>
    </citation>
    <scope>NUCLEOTIDE SEQUENCE [LARGE SCALE GENOMIC DNA]</scope>
    <source>
        <strain evidence="2 3">AK90</strain>
    </source>
</reference>
<organism evidence="2 3">
    <name type="scientific">Virgibacillus dokdonensis</name>
    <dbReference type="NCBI Taxonomy" id="302167"/>
    <lineage>
        <taxon>Bacteria</taxon>
        <taxon>Bacillati</taxon>
        <taxon>Bacillota</taxon>
        <taxon>Bacilli</taxon>
        <taxon>Bacillales</taxon>
        <taxon>Bacillaceae</taxon>
        <taxon>Virgibacillus</taxon>
    </lineage>
</organism>
<feature type="transmembrane region" description="Helical" evidence="1">
    <location>
        <begin position="439"/>
        <end position="464"/>
    </location>
</feature>
<feature type="transmembrane region" description="Helical" evidence="1">
    <location>
        <begin position="112"/>
        <end position="133"/>
    </location>
</feature>
<feature type="transmembrane region" description="Helical" evidence="1">
    <location>
        <begin position="153"/>
        <end position="180"/>
    </location>
</feature>
<feature type="transmembrane region" description="Helical" evidence="1">
    <location>
        <begin position="12"/>
        <end position="30"/>
    </location>
</feature>
<feature type="transmembrane region" description="Helical" evidence="1">
    <location>
        <begin position="65"/>
        <end position="91"/>
    </location>
</feature>
<comment type="caution">
    <text evidence="2">The sequence shown here is derived from an EMBL/GenBank/DDBJ whole genome shotgun (WGS) entry which is preliminary data.</text>
</comment>
<evidence type="ECO:0000313" key="2">
    <source>
        <dbReference type="EMBL" id="RFA32133.1"/>
    </source>
</evidence>
<feature type="transmembrane region" description="Helical" evidence="1">
    <location>
        <begin position="359"/>
        <end position="387"/>
    </location>
</feature>
<evidence type="ECO:0008006" key="4">
    <source>
        <dbReference type="Google" id="ProtNLM"/>
    </source>
</evidence>
<feature type="transmembrane region" description="Helical" evidence="1">
    <location>
        <begin position="407"/>
        <end position="432"/>
    </location>
</feature>
<feature type="transmembrane region" description="Helical" evidence="1">
    <location>
        <begin position="476"/>
        <end position="497"/>
    </location>
</feature>
<keyword evidence="1" id="KW-0812">Transmembrane</keyword>
<dbReference type="Proteomes" id="UP000256488">
    <property type="component" value="Unassembled WGS sequence"/>
</dbReference>
<evidence type="ECO:0000313" key="3">
    <source>
        <dbReference type="Proteomes" id="UP000256488"/>
    </source>
</evidence>
<keyword evidence="1" id="KW-1133">Transmembrane helix</keyword>
<sequence length="503" mass="58174">MIHGNKQVKEYLEDLISIKWLVIGVIFYFYGYMLKNEIVKAAYETGDSFNNWDITLRMLNDMYLIVYFIIPIVLFLSIKTILVGFDYHILVRLGSFKKWVYYSIKQFWFRSFPLLFLWVFVSLFMMIGFPYSWDWSQISGSEHITNTLNNLVMFFDIPITAFVAQITLILLTLSLFHIVLATLYVMTNSKNIMILISALIFLGSIIGFKILPKELAFLAPSTYFSITNGINTFNSPVLTYIIVLMVGILNVVYLPVLDFNKKTWTQFIKPYIPACIYLSLCLLGIISTANYLKSTDSTIWDVWIMSFRGSSAEYFSYLSFFFYLIVYFGFIYLVQLFLNNEMNQLGYYKIIRFRNLNRWFWSCMKRLLITAALFLLILTGISLIIGACFGMDTSFDVTVLPKPLHEVAYHFFINGFLQIVLYIFAVFIVSWISKEPAHGVILISVFMVLMLPGVNVASVVPVGLNSIVYLTSFSPYNLTFILISTNVIALCIINFMFKQSLKI</sequence>
<feature type="transmembrane region" description="Helical" evidence="1">
    <location>
        <begin position="314"/>
        <end position="338"/>
    </location>
</feature>
<proteinExistence type="predicted"/>
<dbReference type="EMBL" id="NFZX01000078">
    <property type="protein sequence ID" value="RFA32133.1"/>
    <property type="molecule type" value="Genomic_DNA"/>
</dbReference>
<dbReference type="RefSeq" id="WP_116279641.1">
    <property type="nucleotide sequence ID" value="NZ_NFZX01000078.1"/>
</dbReference>
<accession>A0A3E0WIT5</accession>
<feature type="transmembrane region" description="Helical" evidence="1">
    <location>
        <begin position="271"/>
        <end position="292"/>
    </location>
</feature>
<keyword evidence="1" id="KW-0472">Membrane</keyword>
<evidence type="ECO:0000256" key="1">
    <source>
        <dbReference type="SAM" id="Phobius"/>
    </source>
</evidence>
<feature type="transmembrane region" description="Helical" evidence="1">
    <location>
        <begin position="237"/>
        <end position="259"/>
    </location>
</feature>